<evidence type="ECO:0000313" key="8">
    <source>
        <dbReference type="Proteomes" id="UP000694540"/>
    </source>
</evidence>
<keyword evidence="5" id="KW-0325">Glycoprotein</keyword>
<evidence type="ECO:0000256" key="4">
    <source>
        <dbReference type="ARBA" id="ARBA00022729"/>
    </source>
</evidence>
<protein>
    <recommendedName>
        <fullName evidence="2">Glycosylation-dependent cell adhesion molecule 1</fullName>
    </recommendedName>
</protein>
<dbReference type="AlphaFoldDB" id="A0A8C3WK71"/>
<evidence type="ECO:0000313" key="7">
    <source>
        <dbReference type="Ensembl" id="ENSCWAP00000015777.1"/>
    </source>
</evidence>
<dbReference type="GeneTree" id="ENSGT00520000060242"/>
<keyword evidence="4" id="KW-0732">Signal</keyword>
<feature type="compositionally biased region" description="Polar residues" evidence="6">
    <location>
        <begin position="93"/>
        <end position="105"/>
    </location>
</feature>
<reference evidence="7" key="2">
    <citation type="submission" date="2025-09" db="UniProtKB">
        <authorList>
            <consortium name="Ensembl"/>
        </authorList>
    </citation>
    <scope>IDENTIFICATION</scope>
</reference>
<reference evidence="7" key="1">
    <citation type="submission" date="2025-08" db="UniProtKB">
        <authorList>
            <consortium name="Ensembl"/>
        </authorList>
    </citation>
    <scope>IDENTIFICATION</scope>
</reference>
<dbReference type="InterPro" id="IPR007906">
    <property type="entry name" value="GLYCAM-1"/>
</dbReference>
<evidence type="ECO:0000256" key="6">
    <source>
        <dbReference type="SAM" id="MobiDB-lite"/>
    </source>
</evidence>
<sequence>MSQAWKKICIYLLNALLSLAGYSLPSSFSALTSSISLAPAAQFISSNHRVSKKDLSKKASTSRAKPVSGEDVGIRSARRSRNQNPQPSDPIPQEQSFRNSALQSEETTKFTPRADRTTTSEGKLAKLGHKMGKNLENTVKETEKYLKSLLFPHASEVLRP</sequence>
<dbReference type="Ensembl" id="ENSCWAT00000017128.1">
    <property type="protein sequence ID" value="ENSCWAP00000015777.1"/>
    <property type="gene ID" value="ENSCWAG00000012242.1"/>
</dbReference>
<organism evidence="7 8">
    <name type="scientific">Catagonus wagneri</name>
    <name type="common">Chacoan peccary</name>
    <dbReference type="NCBI Taxonomy" id="51154"/>
    <lineage>
        <taxon>Eukaryota</taxon>
        <taxon>Metazoa</taxon>
        <taxon>Chordata</taxon>
        <taxon>Craniata</taxon>
        <taxon>Vertebrata</taxon>
        <taxon>Euteleostomi</taxon>
        <taxon>Mammalia</taxon>
        <taxon>Eutheria</taxon>
        <taxon>Laurasiatheria</taxon>
        <taxon>Artiodactyla</taxon>
        <taxon>Suina</taxon>
        <taxon>Tayassuidae</taxon>
        <taxon>Catagonus</taxon>
    </lineage>
</organism>
<name>A0A8C3WK71_9CETA</name>
<evidence type="ECO:0000256" key="3">
    <source>
        <dbReference type="ARBA" id="ARBA00022553"/>
    </source>
</evidence>
<comment type="similarity">
    <text evidence="1">Belongs to the PP3/GlyCAM-1 family.</text>
</comment>
<evidence type="ECO:0000256" key="1">
    <source>
        <dbReference type="ARBA" id="ARBA00006292"/>
    </source>
</evidence>
<feature type="region of interest" description="Disordered" evidence="6">
    <location>
        <begin position="48"/>
        <end position="129"/>
    </location>
</feature>
<evidence type="ECO:0000256" key="5">
    <source>
        <dbReference type="ARBA" id="ARBA00023180"/>
    </source>
</evidence>
<feature type="compositionally biased region" description="Basic and acidic residues" evidence="6">
    <location>
        <begin position="106"/>
        <end position="118"/>
    </location>
</feature>
<evidence type="ECO:0000256" key="2">
    <source>
        <dbReference type="ARBA" id="ARBA00017339"/>
    </source>
</evidence>
<dbReference type="Pfam" id="PF05242">
    <property type="entry name" value="GLYCAM-1"/>
    <property type="match status" value="1"/>
</dbReference>
<proteinExistence type="inferred from homology"/>
<dbReference type="Proteomes" id="UP000694540">
    <property type="component" value="Unplaced"/>
</dbReference>
<keyword evidence="3" id="KW-0597">Phosphoprotein</keyword>
<keyword evidence="8" id="KW-1185">Reference proteome</keyword>
<accession>A0A8C3WK71</accession>